<name>A0A9D1IAV3_9FIRM</name>
<sequence length="299" mass="32208">MTPYAQKLAKNSKKAKQYEKTGPWIEAWRRLRRNRMAIAGLIILLVLIICSICPQLLTPYGPDEQNYSEAFQFPSLRHPFGTDNLGRDILGRIIYGARVSLVIGLISVALSLVIGGLLGAAAAFYGGKTDNVIMRVMDILIALPSFLLAIAIAAALGPGLMNVIFAIAFGGIPNYARVTRAAILTVKDLEYVEAARAIGAADRRIVFRHMIPNALAPIIVQATLGVAGAIISAAGLSFIGLGVQPPTPEWGSMLSSGKQYIRTNWNIVTFPGLTIMLTVFALNLLGDGLRDALDPKLKR</sequence>
<evidence type="ECO:0000256" key="2">
    <source>
        <dbReference type="ARBA" id="ARBA00022448"/>
    </source>
</evidence>
<evidence type="ECO:0000256" key="3">
    <source>
        <dbReference type="ARBA" id="ARBA00022475"/>
    </source>
</evidence>
<reference evidence="9" key="1">
    <citation type="submission" date="2020-10" db="EMBL/GenBank/DDBJ databases">
        <authorList>
            <person name="Gilroy R."/>
        </authorList>
    </citation>
    <scope>NUCLEOTIDE SEQUENCE</scope>
    <source>
        <strain evidence="9">ChiHcec3-11533</strain>
    </source>
</reference>
<reference evidence="9" key="2">
    <citation type="journal article" date="2021" name="PeerJ">
        <title>Extensive microbial diversity within the chicken gut microbiome revealed by metagenomics and culture.</title>
        <authorList>
            <person name="Gilroy R."/>
            <person name="Ravi A."/>
            <person name="Getino M."/>
            <person name="Pursley I."/>
            <person name="Horton D.L."/>
            <person name="Alikhan N.F."/>
            <person name="Baker D."/>
            <person name="Gharbi K."/>
            <person name="Hall N."/>
            <person name="Watson M."/>
            <person name="Adriaenssens E.M."/>
            <person name="Foster-Nyarko E."/>
            <person name="Jarju S."/>
            <person name="Secka A."/>
            <person name="Antonio M."/>
            <person name="Oren A."/>
            <person name="Chaudhuri R.R."/>
            <person name="La Ragione R."/>
            <person name="Hildebrand F."/>
            <person name="Pallen M.J."/>
        </authorList>
    </citation>
    <scope>NUCLEOTIDE SEQUENCE</scope>
    <source>
        <strain evidence="9">ChiHcec3-11533</strain>
    </source>
</reference>
<evidence type="ECO:0000259" key="8">
    <source>
        <dbReference type="PROSITE" id="PS50928"/>
    </source>
</evidence>
<dbReference type="CDD" id="cd06261">
    <property type="entry name" value="TM_PBP2"/>
    <property type="match status" value="1"/>
</dbReference>
<keyword evidence="4 7" id="KW-0812">Transmembrane</keyword>
<dbReference type="InterPro" id="IPR050366">
    <property type="entry name" value="BP-dependent_transpt_permease"/>
</dbReference>
<evidence type="ECO:0000256" key="7">
    <source>
        <dbReference type="RuleBase" id="RU363032"/>
    </source>
</evidence>
<keyword evidence="2 7" id="KW-0813">Transport</keyword>
<dbReference type="GO" id="GO:0005886">
    <property type="term" value="C:plasma membrane"/>
    <property type="evidence" value="ECO:0007669"/>
    <property type="project" value="UniProtKB-SubCell"/>
</dbReference>
<accession>A0A9D1IAV3</accession>
<protein>
    <submittedName>
        <fullName evidence="9">ABC transporter permease</fullName>
    </submittedName>
</protein>
<evidence type="ECO:0000256" key="1">
    <source>
        <dbReference type="ARBA" id="ARBA00004651"/>
    </source>
</evidence>
<dbReference type="Pfam" id="PF00528">
    <property type="entry name" value="BPD_transp_1"/>
    <property type="match status" value="1"/>
</dbReference>
<proteinExistence type="inferred from homology"/>
<dbReference type="Pfam" id="PF12911">
    <property type="entry name" value="OppC_N"/>
    <property type="match status" value="1"/>
</dbReference>
<evidence type="ECO:0000256" key="4">
    <source>
        <dbReference type="ARBA" id="ARBA00022692"/>
    </source>
</evidence>
<comment type="caution">
    <text evidence="9">The sequence shown here is derived from an EMBL/GenBank/DDBJ whole genome shotgun (WGS) entry which is preliminary data.</text>
</comment>
<evidence type="ECO:0000313" key="10">
    <source>
        <dbReference type="Proteomes" id="UP000824072"/>
    </source>
</evidence>
<dbReference type="InterPro" id="IPR035906">
    <property type="entry name" value="MetI-like_sf"/>
</dbReference>
<dbReference type="SUPFAM" id="SSF161098">
    <property type="entry name" value="MetI-like"/>
    <property type="match status" value="1"/>
</dbReference>
<evidence type="ECO:0000256" key="5">
    <source>
        <dbReference type="ARBA" id="ARBA00022989"/>
    </source>
</evidence>
<keyword evidence="5 7" id="KW-1133">Transmembrane helix</keyword>
<comment type="subcellular location">
    <subcellularLocation>
        <location evidence="1 7">Cell membrane</location>
        <topology evidence="1 7">Multi-pass membrane protein</topology>
    </subcellularLocation>
</comment>
<feature type="transmembrane region" description="Helical" evidence="7">
    <location>
        <begin position="264"/>
        <end position="285"/>
    </location>
</feature>
<dbReference type="EMBL" id="DVMU01000058">
    <property type="protein sequence ID" value="HIU33441.1"/>
    <property type="molecule type" value="Genomic_DNA"/>
</dbReference>
<feature type="transmembrane region" description="Helical" evidence="7">
    <location>
        <begin position="101"/>
        <end position="125"/>
    </location>
</feature>
<dbReference type="PROSITE" id="PS50928">
    <property type="entry name" value="ABC_TM1"/>
    <property type="match status" value="1"/>
</dbReference>
<feature type="transmembrane region" description="Helical" evidence="7">
    <location>
        <begin position="146"/>
        <end position="169"/>
    </location>
</feature>
<feature type="transmembrane region" description="Helical" evidence="7">
    <location>
        <begin position="218"/>
        <end position="243"/>
    </location>
</feature>
<dbReference type="InterPro" id="IPR025966">
    <property type="entry name" value="OppC_N"/>
</dbReference>
<comment type="similarity">
    <text evidence="7">Belongs to the binding-protein-dependent transport system permease family.</text>
</comment>
<dbReference type="AlphaFoldDB" id="A0A9D1IAV3"/>
<dbReference type="GO" id="GO:0055085">
    <property type="term" value="P:transmembrane transport"/>
    <property type="evidence" value="ECO:0007669"/>
    <property type="project" value="InterPro"/>
</dbReference>
<keyword evidence="6 7" id="KW-0472">Membrane</keyword>
<dbReference type="InterPro" id="IPR000515">
    <property type="entry name" value="MetI-like"/>
</dbReference>
<feature type="transmembrane region" description="Helical" evidence="7">
    <location>
        <begin position="36"/>
        <end position="57"/>
    </location>
</feature>
<dbReference type="Proteomes" id="UP000824072">
    <property type="component" value="Unassembled WGS sequence"/>
</dbReference>
<feature type="domain" description="ABC transmembrane type-1" evidence="8">
    <location>
        <begin position="97"/>
        <end position="286"/>
    </location>
</feature>
<dbReference type="PANTHER" id="PTHR43386">
    <property type="entry name" value="OLIGOPEPTIDE TRANSPORT SYSTEM PERMEASE PROTEIN APPC"/>
    <property type="match status" value="1"/>
</dbReference>
<evidence type="ECO:0000313" key="9">
    <source>
        <dbReference type="EMBL" id="HIU33441.1"/>
    </source>
</evidence>
<evidence type="ECO:0000256" key="6">
    <source>
        <dbReference type="ARBA" id="ARBA00023136"/>
    </source>
</evidence>
<keyword evidence="3" id="KW-1003">Cell membrane</keyword>
<dbReference type="Gene3D" id="1.10.3720.10">
    <property type="entry name" value="MetI-like"/>
    <property type="match status" value="1"/>
</dbReference>
<gene>
    <name evidence="9" type="ORF">IAB02_02635</name>
</gene>
<dbReference type="PANTHER" id="PTHR43386:SF1">
    <property type="entry name" value="D,D-DIPEPTIDE TRANSPORT SYSTEM PERMEASE PROTEIN DDPC-RELATED"/>
    <property type="match status" value="1"/>
</dbReference>
<organism evidence="9 10">
    <name type="scientific">Candidatus Pullichristensenella excrementigallinarum</name>
    <dbReference type="NCBI Taxonomy" id="2840907"/>
    <lineage>
        <taxon>Bacteria</taxon>
        <taxon>Bacillati</taxon>
        <taxon>Bacillota</taxon>
        <taxon>Clostridia</taxon>
        <taxon>Candidatus Pullichristensenella</taxon>
    </lineage>
</organism>